<dbReference type="InterPro" id="IPR005135">
    <property type="entry name" value="Endo/exonuclease/phosphatase"/>
</dbReference>
<evidence type="ECO:0000313" key="4">
    <source>
        <dbReference type="RefSeq" id="XP_011313432.1"/>
    </source>
</evidence>
<evidence type="ECO:0000256" key="1">
    <source>
        <dbReference type="SAM" id="MobiDB-lite"/>
    </source>
</evidence>
<dbReference type="GO" id="GO:0003824">
    <property type="term" value="F:catalytic activity"/>
    <property type="evidence" value="ECO:0007669"/>
    <property type="project" value="InterPro"/>
</dbReference>
<feature type="region of interest" description="Disordered" evidence="1">
    <location>
        <begin position="254"/>
        <end position="273"/>
    </location>
</feature>
<feature type="compositionally biased region" description="Polar residues" evidence="1">
    <location>
        <begin position="264"/>
        <end position="273"/>
    </location>
</feature>
<evidence type="ECO:0000259" key="2">
    <source>
        <dbReference type="Pfam" id="PF14529"/>
    </source>
</evidence>
<evidence type="ECO:0000313" key="3">
    <source>
        <dbReference type="Proteomes" id="UP000694866"/>
    </source>
</evidence>
<proteinExistence type="predicted"/>
<dbReference type="OrthoDB" id="6781244at2759"/>
<dbReference type="Gene3D" id="3.60.10.10">
    <property type="entry name" value="Endonuclease/exonuclease/phosphatase"/>
    <property type="match status" value="1"/>
</dbReference>
<dbReference type="KEGG" id="fas:105272899"/>
<dbReference type="AlphaFoldDB" id="A0A9R1TQC6"/>
<dbReference type="PANTHER" id="PTHR33273">
    <property type="entry name" value="DOMAIN-CONTAINING PROTEIN, PUTATIVE-RELATED"/>
    <property type="match status" value="1"/>
</dbReference>
<name>A0A9R1TQC6_9HYME</name>
<dbReference type="SUPFAM" id="SSF56219">
    <property type="entry name" value="DNase I-like"/>
    <property type="match status" value="1"/>
</dbReference>
<feature type="domain" description="Endonuclease/exonuclease/phosphatase" evidence="2">
    <location>
        <begin position="121"/>
        <end position="239"/>
    </location>
</feature>
<reference evidence="4" key="1">
    <citation type="submission" date="2025-08" db="UniProtKB">
        <authorList>
            <consortium name="RefSeq"/>
        </authorList>
    </citation>
    <scope>IDENTIFICATION</scope>
    <source>
        <strain evidence="4">USDA-PBARC FA_bdor</strain>
        <tissue evidence="4">Whole organism</tissue>
    </source>
</reference>
<protein>
    <recommendedName>
        <fullName evidence="2">Endonuclease/exonuclease/phosphatase domain-containing protein</fullName>
    </recommendedName>
</protein>
<dbReference type="Pfam" id="PF14529">
    <property type="entry name" value="Exo_endo_phos_2"/>
    <property type="match status" value="1"/>
</dbReference>
<organism evidence="3 4">
    <name type="scientific">Fopius arisanus</name>
    <dbReference type="NCBI Taxonomy" id="64838"/>
    <lineage>
        <taxon>Eukaryota</taxon>
        <taxon>Metazoa</taxon>
        <taxon>Ecdysozoa</taxon>
        <taxon>Arthropoda</taxon>
        <taxon>Hexapoda</taxon>
        <taxon>Insecta</taxon>
        <taxon>Pterygota</taxon>
        <taxon>Neoptera</taxon>
        <taxon>Endopterygota</taxon>
        <taxon>Hymenoptera</taxon>
        <taxon>Apocrita</taxon>
        <taxon>Ichneumonoidea</taxon>
        <taxon>Braconidae</taxon>
        <taxon>Opiinae</taxon>
        <taxon>Fopius</taxon>
    </lineage>
</organism>
<accession>A0A9R1TQC6</accession>
<gene>
    <name evidence="4" type="primary">LOC105272899</name>
</gene>
<dbReference type="RefSeq" id="XP_011313432.1">
    <property type="nucleotide sequence ID" value="XM_011315130.1"/>
</dbReference>
<dbReference type="InterPro" id="IPR036691">
    <property type="entry name" value="Endo/exonu/phosph_ase_sf"/>
</dbReference>
<dbReference type="Proteomes" id="UP000694866">
    <property type="component" value="Unplaced"/>
</dbReference>
<dbReference type="PANTHER" id="PTHR33273:SF4">
    <property type="entry name" value="ENDONUCLEASE_EXONUCLEASE_PHOSPHATASE DOMAIN-CONTAINING PROTEIN"/>
    <property type="match status" value="1"/>
</dbReference>
<sequence>MTSGQVPRGADNTVGAVIAPSLVQCSQINLQHCKAATVLLSRSQVVEQTDICLIQEPRTGGMARGLDLRGYELFFAQGEPGPRTCISVKRACNARRMVNFCHRDLVAVTVGLRGEGGYEDIVFCSAYFPFDSALTPPTGELKKWSRYCKSNGLPLIVGCDANAQNVVWGSESNNARGISLLEYLADEDLEILNRGFRPTFVTSRCQCVIDITLCDRRLAKRCVDWRVDREDTLSDHRPIKFSIEGRFGKLEGPARRNGPLVKRSWSQGWGNGG</sequence>
<dbReference type="CDD" id="cd09077">
    <property type="entry name" value="R1-I-EN"/>
    <property type="match status" value="1"/>
</dbReference>
<keyword evidence="3" id="KW-1185">Reference proteome</keyword>
<dbReference type="GeneID" id="105272899"/>